<organism evidence="1">
    <name type="scientific">marine sediment metagenome</name>
    <dbReference type="NCBI Taxonomy" id="412755"/>
    <lineage>
        <taxon>unclassified sequences</taxon>
        <taxon>metagenomes</taxon>
        <taxon>ecological metagenomes</taxon>
    </lineage>
</organism>
<dbReference type="GO" id="GO:0008747">
    <property type="term" value="F:N-acetylneuraminate lyase activity"/>
    <property type="evidence" value="ECO:0007669"/>
    <property type="project" value="TreeGrafter"/>
</dbReference>
<protein>
    <recommendedName>
        <fullName evidence="2">Dihydrodipicolinate synthase</fullName>
    </recommendedName>
</protein>
<name>X1H802_9ZZZZ</name>
<dbReference type="SMART" id="SM01130">
    <property type="entry name" value="DHDPS"/>
    <property type="match status" value="1"/>
</dbReference>
<dbReference type="EMBL" id="BARU01025359">
    <property type="protein sequence ID" value="GAH65502.1"/>
    <property type="molecule type" value="Genomic_DNA"/>
</dbReference>
<dbReference type="AlphaFoldDB" id="X1H802"/>
<evidence type="ECO:0008006" key="2">
    <source>
        <dbReference type="Google" id="ProtNLM"/>
    </source>
</evidence>
<dbReference type="InterPro" id="IPR013785">
    <property type="entry name" value="Aldolase_TIM"/>
</dbReference>
<dbReference type="CDD" id="cd00408">
    <property type="entry name" value="DHDPS-like"/>
    <property type="match status" value="1"/>
</dbReference>
<dbReference type="GO" id="GO:0005829">
    <property type="term" value="C:cytosol"/>
    <property type="evidence" value="ECO:0007669"/>
    <property type="project" value="TreeGrafter"/>
</dbReference>
<dbReference type="SUPFAM" id="SSF51569">
    <property type="entry name" value="Aldolase"/>
    <property type="match status" value="1"/>
</dbReference>
<accession>X1H802</accession>
<dbReference type="PANTHER" id="PTHR42849">
    <property type="entry name" value="N-ACETYLNEURAMINATE LYASE"/>
    <property type="match status" value="1"/>
</dbReference>
<sequence length="244" mass="26505">ERMMDIAQDEVGNAVPLLGGVIETSTVRAIERIRVLERIGYEHMVVTSTYYITPETNDEFISYFGACRDAADLNMIVYNIPSCTHTSIPVEVIAEMAKRGWTKCIKESSGDQDYFSQLMDAVSGCGVAVLQGNEPDIAWGLRKGARGIVPVCANYAPSVYAAMCKAAAEKDDERMDALQEEISAIRETLLLGDKNWVAGAMFGVSTLGIGSGAVLRPIQGVAEAEQRKIETMTQSRAASAQRKV</sequence>
<dbReference type="InterPro" id="IPR002220">
    <property type="entry name" value="DapA-like"/>
</dbReference>
<comment type="caution">
    <text evidence="1">The sequence shown here is derived from an EMBL/GenBank/DDBJ whole genome shotgun (WGS) entry which is preliminary data.</text>
</comment>
<evidence type="ECO:0000313" key="1">
    <source>
        <dbReference type="EMBL" id="GAH65502.1"/>
    </source>
</evidence>
<reference evidence="1" key="1">
    <citation type="journal article" date="2014" name="Front. Microbiol.">
        <title>High frequency of phylogenetically diverse reductive dehalogenase-homologous genes in deep subseafloor sedimentary metagenomes.</title>
        <authorList>
            <person name="Kawai M."/>
            <person name="Futagami T."/>
            <person name="Toyoda A."/>
            <person name="Takaki Y."/>
            <person name="Nishi S."/>
            <person name="Hori S."/>
            <person name="Arai W."/>
            <person name="Tsubouchi T."/>
            <person name="Morono Y."/>
            <person name="Uchiyama I."/>
            <person name="Ito T."/>
            <person name="Fujiyama A."/>
            <person name="Inagaki F."/>
            <person name="Takami H."/>
        </authorList>
    </citation>
    <scope>NUCLEOTIDE SEQUENCE</scope>
    <source>
        <strain evidence="1">Expedition CK06-06</strain>
    </source>
</reference>
<proteinExistence type="predicted"/>
<dbReference type="Gene3D" id="3.20.20.70">
    <property type="entry name" value="Aldolase class I"/>
    <property type="match status" value="1"/>
</dbReference>
<feature type="non-terminal residue" evidence="1">
    <location>
        <position position="1"/>
    </location>
</feature>
<dbReference type="Pfam" id="PF00701">
    <property type="entry name" value="DHDPS"/>
    <property type="match status" value="1"/>
</dbReference>
<dbReference type="GO" id="GO:0019262">
    <property type="term" value="P:N-acetylneuraminate catabolic process"/>
    <property type="evidence" value="ECO:0007669"/>
    <property type="project" value="TreeGrafter"/>
</dbReference>
<gene>
    <name evidence="1" type="ORF">S03H2_40870</name>
</gene>
<dbReference type="PANTHER" id="PTHR42849:SF1">
    <property type="entry name" value="N-ACETYLNEURAMINATE LYASE"/>
    <property type="match status" value="1"/>
</dbReference>